<dbReference type="FunFam" id="1.10.10.10:FF:000038">
    <property type="entry name" value="Glycine cleavage system transcriptional activator"/>
    <property type="match status" value="1"/>
</dbReference>
<dbReference type="SUPFAM" id="SSF53850">
    <property type="entry name" value="Periplasmic binding protein-like II"/>
    <property type="match status" value="1"/>
</dbReference>
<dbReference type="GO" id="GO:0003700">
    <property type="term" value="F:DNA-binding transcription factor activity"/>
    <property type="evidence" value="ECO:0007669"/>
    <property type="project" value="InterPro"/>
</dbReference>
<comment type="similarity">
    <text evidence="1">Belongs to the LysR transcriptional regulatory family.</text>
</comment>
<keyword evidence="7" id="KW-1185">Reference proteome</keyword>
<dbReference type="GO" id="GO:0043565">
    <property type="term" value="F:sequence-specific DNA binding"/>
    <property type="evidence" value="ECO:0007669"/>
    <property type="project" value="TreeGrafter"/>
</dbReference>
<gene>
    <name evidence="6" type="ORF">FBZ90_106232</name>
</gene>
<dbReference type="PRINTS" id="PR00039">
    <property type="entry name" value="HTHLYSR"/>
</dbReference>
<dbReference type="RefSeq" id="WP_145732405.1">
    <property type="nucleotide sequence ID" value="NZ_VITR01000006.1"/>
</dbReference>
<dbReference type="Pfam" id="PF00126">
    <property type="entry name" value="HTH_1"/>
    <property type="match status" value="1"/>
</dbReference>
<dbReference type="CDD" id="cd08432">
    <property type="entry name" value="PBP2_GcdR_TrpI_HvrB_AmpR_like"/>
    <property type="match status" value="1"/>
</dbReference>
<dbReference type="Proteomes" id="UP000315751">
    <property type="component" value="Unassembled WGS sequence"/>
</dbReference>
<dbReference type="OrthoDB" id="9794694at2"/>
<dbReference type="InterPro" id="IPR005119">
    <property type="entry name" value="LysR_subst-bd"/>
</dbReference>
<accession>A0A560H900</accession>
<sequence>MPYHLPPLSTLRPFEAAGRHLSFKRAAEELNLTPSAVSHALQTLEQWLGSPLFLRQHRSLALTAAGQALLPEVRAMLDRLATVTAALPGTTPAGSLTVSVAPTFGLRWLVPRLPRFRDKRPDITLVLDTSHRPADLPRDGVDVAIRMRQDDWRPEEGTNLHASRLVDESLVPVCAPSLAARLNSVADLAAHPLLHVDSVAEEWAAWAARRGALPSPTAPGLHFDTVHMALEAAANGLGVAMGRLPVVEGDLAAGRLVAVLGPPQAIRTSYWLVTSRVGRNRPEVAAFRAWLKAELSALPPPGQRPV</sequence>
<dbReference type="NCBIfam" id="NF008352">
    <property type="entry name" value="PRK11139.1"/>
    <property type="match status" value="1"/>
</dbReference>
<evidence type="ECO:0000313" key="6">
    <source>
        <dbReference type="EMBL" id="TWB42631.1"/>
    </source>
</evidence>
<dbReference type="SUPFAM" id="SSF46785">
    <property type="entry name" value="Winged helix' DNA-binding domain"/>
    <property type="match status" value="1"/>
</dbReference>
<dbReference type="Pfam" id="PF03466">
    <property type="entry name" value="LysR_substrate"/>
    <property type="match status" value="1"/>
</dbReference>
<dbReference type="PROSITE" id="PS50931">
    <property type="entry name" value="HTH_LYSR"/>
    <property type="match status" value="1"/>
</dbReference>
<dbReference type="InterPro" id="IPR058163">
    <property type="entry name" value="LysR-type_TF_proteobact-type"/>
</dbReference>
<evidence type="ECO:0000256" key="3">
    <source>
        <dbReference type="ARBA" id="ARBA00023125"/>
    </source>
</evidence>
<dbReference type="EMBL" id="VITR01000006">
    <property type="protein sequence ID" value="TWB42631.1"/>
    <property type="molecule type" value="Genomic_DNA"/>
</dbReference>
<proteinExistence type="inferred from homology"/>
<dbReference type="FunFam" id="3.40.190.10:FF:000017">
    <property type="entry name" value="Glycine cleavage system transcriptional activator"/>
    <property type="match status" value="1"/>
</dbReference>
<name>A0A560H900_9PROT</name>
<evidence type="ECO:0000313" key="7">
    <source>
        <dbReference type="Proteomes" id="UP000315751"/>
    </source>
</evidence>
<reference evidence="6 7" key="1">
    <citation type="submission" date="2019-06" db="EMBL/GenBank/DDBJ databases">
        <title>Genomic Encyclopedia of Type Strains, Phase IV (KMG-V): Genome sequencing to study the core and pangenomes of soil and plant-associated prokaryotes.</title>
        <authorList>
            <person name="Whitman W."/>
        </authorList>
    </citation>
    <scope>NUCLEOTIDE SEQUENCE [LARGE SCALE GENOMIC DNA]</scope>
    <source>
        <strain evidence="6 7">BR 11622</strain>
    </source>
</reference>
<evidence type="ECO:0000256" key="1">
    <source>
        <dbReference type="ARBA" id="ARBA00009437"/>
    </source>
</evidence>
<keyword evidence="4" id="KW-0804">Transcription</keyword>
<keyword evidence="2" id="KW-0805">Transcription regulation</keyword>
<dbReference type="PANTHER" id="PTHR30537">
    <property type="entry name" value="HTH-TYPE TRANSCRIPTIONAL REGULATOR"/>
    <property type="match status" value="1"/>
</dbReference>
<feature type="domain" description="HTH lysR-type" evidence="5">
    <location>
        <begin position="6"/>
        <end position="63"/>
    </location>
</feature>
<dbReference type="InterPro" id="IPR036388">
    <property type="entry name" value="WH-like_DNA-bd_sf"/>
</dbReference>
<evidence type="ECO:0000256" key="2">
    <source>
        <dbReference type="ARBA" id="ARBA00023015"/>
    </source>
</evidence>
<dbReference type="Gene3D" id="1.10.10.10">
    <property type="entry name" value="Winged helix-like DNA-binding domain superfamily/Winged helix DNA-binding domain"/>
    <property type="match status" value="1"/>
</dbReference>
<comment type="caution">
    <text evidence="6">The sequence shown here is derived from an EMBL/GenBank/DDBJ whole genome shotgun (WGS) entry which is preliminary data.</text>
</comment>
<evidence type="ECO:0000256" key="4">
    <source>
        <dbReference type="ARBA" id="ARBA00023163"/>
    </source>
</evidence>
<organism evidence="6 7">
    <name type="scientific">Nitrospirillum amazonense</name>
    <dbReference type="NCBI Taxonomy" id="28077"/>
    <lineage>
        <taxon>Bacteria</taxon>
        <taxon>Pseudomonadati</taxon>
        <taxon>Pseudomonadota</taxon>
        <taxon>Alphaproteobacteria</taxon>
        <taxon>Rhodospirillales</taxon>
        <taxon>Azospirillaceae</taxon>
        <taxon>Nitrospirillum</taxon>
    </lineage>
</organism>
<dbReference type="InterPro" id="IPR036390">
    <property type="entry name" value="WH_DNA-bd_sf"/>
</dbReference>
<dbReference type="AlphaFoldDB" id="A0A560H900"/>
<dbReference type="Gene3D" id="3.40.190.10">
    <property type="entry name" value="Periplasmic binding protein-like II"/>
    <property type="match status" value="2"/>
</dbReference>
<evidence type="ECO:0000259" key="5">
    <source>
        <dbReference type="PROSITE" id="PS50931"/>
    </source>
</evidence>
<protein>
    <submittedName>
        <fullName evidence="6">DNA-binding transcriptional LysR family regulator</fullName>
    </submittedName>
</protein>
<dbReference type="GO" id="GO:0006351">
    <property type="term" value="P:DNA-templated transcription"/>
    <property type="evidence" value="ECO:0007669"/>
    <property type="project" value="TreeGrafter"/>
</dbReference>
<dbReference type="InterPro" id="IPR000847">
    <property type="entry name" value="LysR_HTH_N"/>
</dbReference>
<dbReference type="PANTHER" id="PTHR30537:SF74">
    <property type="entry name" value="HTH-TYPE TRANSCRIPTIONAL REGULATOR TRPI"/>
    <property type="match status" value="1"/>
</dbReference>
<keyword evidence="3 6" id="KW-0238">DNA-binding</keyword>